<evidence type="ECO:0000256" key="2">
    <source>
        <dbReference type="ARBA" id="ARBA00022729"/>
    </source>
</evidence>
<dbReference type="eggNOG" id="COG0741">
    <property type="taxonomic scope" value="Bacteria"/>
</dbReference>
<keyword evidence="7" id="KW-1185">Reference proteome</keyword>
<dbReference type="SUPFAM" id="SSF53955">
    <property type="entry name" value="Lysozyme-like"/>
    <property type="match status" value="1"/>
</dbReference>
<dbReference type="GO" id="GO:0004553">
    <property type="term" value="F:hydrolase activity, hydrolyzing O-glycosyl compounds"/>
    <property type="evidence" value="ECO:0007669"/>
    <property type="project" value="InterPro"/>
</dbReference>
<comment type="similarity">
    <text evidence="1">Belongs to the transglycosylase Slt family.</text>
</comment>
<feature type="signal peptide" evidence="3">
    <location>
        <begin position="1"/>
        <end position="35"/>
    </location>
</feature>
<evidence type="ECO:0000256" key="1">
    <source>
        <dbReference type="ARBA" id="ARBA00007734"/>
    </source>
</evidence>
<evidence type="ECO:0000256" key="3">
    <source>
        <dbReference type="SAM" id="SignalP"/>
    </source>
</evidence>
<accession>A0A096AJL7</accession>
<evidence type="ECO:0000259" key="4">
    <source>
        <dbReference type="Pfam" id="PF01464"/>
    </source>
</evidence>
<dbReference type="RefSeq" id="WP_036558819.1">
    <property type="nucleotide sequence ID" value="NZ_JRNI01000019.1"/>
</dbReference>
<dbReference type="InterPro" id="IPR008939">
    <property type="entry name" value="Lytic_TGlycosylase_superhlx_U"/>
</dbReference>
<dbReference type="InterPro" id="IPR037061">
    <property type="entry name" value="Lytic_TGlycoase_superhlx_L_sf"/>
</dbReference>
<dbReference type="Pfam" id="PF14718">
    <property type="entry name" value="SLT_L"/>
    <property type="match status" value="1"/>
</dbReference>
<feature type="chain" id="PRO_5001916456" evidence="3">
    <location>
        <begin position="36"/>
        <end position="688"/>
    </location>
</feature>
<dbReference type="GO" id="GO:0000270">
    <property type="term" value="P:peptidoglycan metabolic process"/>
    <property type="evidence" value="ECO:0007669"/>
    <property type="project" value="InterPro"/>
</dbReference>
<dbReference type="OrthoDB" id="92254at2"/>
<dbReference type="Proteomes" id="UP000029629">
    <property type="component" value="Unassembled WGS sequence"/>
</dbReference>
<dbReference type="AlphaFoldDB" id="A0A096AJL7"/>
<organism evidence="6 7">
    <name type="scientific">Oligella urethralis DNF00040</name>
    <dbReference type="NCBI Taxonomy" id="1401065"/>
    <lineage>
        <taxon>Bacteria</taxon>
        <taxon>Pseudomonadati</taxon>
        <taxon>Pseudomonadota</taxon>
        <taxon>Betaproteobacteria</taxon>
        <taxon>Burkholderiales</taxon>
        <taxon>Alcaligenaceae</taxon>
        <taxon>Oligella</taxon>
    </lineage>
</organism>
<dbReference type="PROSITE" id="PS51257">
    <property type="entry name" value="PROKAR_LIPOPROTEIN"/>
    <property type="match status" value="1"/>
</dbReference>
<dbReference type="PROSITE" id="PS00922">
    <property type="entry name" value="TRANSGLYCOSYLASE"/>
    <property type="match status" value="1"/>
</dbReference>
<reference evidence="6 7" key="1">
    <citation type="submission" date="2014-07" db="EMBL/GenBank/DDBJ databases">
        <authorList>
            <person name="McCorrison J."/>
            <person name="Sanka R."/>
            <person name="Torralba M."/>
            <person name="Gillis M."/>
            <person name="Haft D.H."/>
            <person name="Methe B."/>
            <person name="Sutton G."/>
            <person name="Nelson K.E."/>
        </authorList>
    </citation>
    <scope>NUCLEOTIDE SEQUENCE [LARGE SCALE GENOMIC DNA]</scope>
    <source>
        <strain evidence="6 7">DNF00040</strain>
    </source>
</reference>
<evidence type="ECO:0000259" key="5">
    <source>
        <dbReference type="Pfam" id="PF14718"/>
    </source>
</evidence>
<keyword evidence="2 3" id="KW-0732">Signal</keyword>
<dbReference type="GO" id="GO:0008933">
    <property type="term" value="F:peptidoglycan lytic transglycosylase activity"/>
    <property type="evidence" value="ECO:0007669"/>
    <property type="project" value="InterPro"/>
</dbReference>
<feature type="domain" description="Lytic transglycosylase superhelical linker" evidence="5">
    <location>
        <begin position="449"/>
        <end position="510"/>
    </location>
</feature>
<name>A0A096AJL7_9BURK</name>
<dbReference type="Gene3D" id="1.10.1240.20">
    <property type="entry name" value="Lytic transglycosylase, superhelical linker domain"/>
    <property type="match status" value="1"/>
</dbReference>
<dbReference type="InterPro" id="IPR023346">
    <property type="entry name" value="Lysozyme-like_dom_sf"/>
</dbReference>
<evidence type="ECO:0000313" key="7">
    <source>
        <dbReference type="Proteomes" id="UP000029629"/>
    </source>
</evidence>
<dbReference type="EMBL" id="JRNI01000019">
    <property type="protein sequence ID" value="KGF30842.1"/>
    <property type="molecule type" value="Genomic_DNA"/>
</dbReference>
<dbReference type="PANTHER" id="PTHR37423">
    <property type="entry name" value="SOLUBLE LYTIC MUREIN TRANSGLYCOSYLASE-RELATED"/>
    <property type="match status" value="1"/>
</dbReference>
<dbReference type="Gene3D" id="1.25.20.10">
    <property type="entry name" value="Bacterial muramidases"/>
    <property type="match status" value="1"/>
</dbReference>
<dbReference type="CDD" id="cd13401">
    <property type="entry name" value="Slt70-like"/>
    <property type="match status" value="1"/>
</dbReference>
<gene>
    <name evidence="6" type="ORF">HMPREF2130_05335</name>
</gene>
<evidence type="ECO:0000313" key="6">
    <source>
        <dbReference type="EMBL" id="KGF30842.1"/>
    </source>
</evidence>
<sequence>MTQKSLSPYWKYTLLAGILASALFVVSGCSSTAQSQSALTTGAVDEEAELSAAEIEAQQTRSRLPERDLKPVDAAARAAVANAYLALQNRQWELLPSFAHAAKADHELGAYPQYWFLRNHLNRSSTLAALDTAALDQFIKAHPHSYMAERLKAEWIIKAAALGDYQTAAALGPVNVSLSQAECASIQSHAMTGQRVGIREALASFSPGESCWAMLETLNRQGRLSFEQLQPALRAAVEYDNKNAAARYAALVFSPAQLAQYRAIMADPRAWISRQSGAAASPLEAELRAIAFSRLARQDREQGIQLLNATNLLSKQDKQWAYAQFGLVSALNLEDRSDRWYRQSEDVALSDYNAAWRVRAALRQPTVDWRRVKDTIEMMNKEQQKETAWVYWHSRALAALGQTAAAHTGYQSLLSHYDFYGQLAREALGQQITWPEQAAPVTAAELAAIKRNSGLQNAVALLGIGAREYAVVEWNHAIRGLNDRQLMSAAEWAKQVGFYDRTINTSLLTKHSVNFEQRYVAPFDGRVTAQARRVGVSPAWVYGLIRQESRFVPVARSGVGASGLMQLMPGTAQLVARKLGVQNYNHSMINDFDTNTLFGTTYLKDILDKQAGSEVLATAGYNAGPNRAVRWRNSLTRSVEGAIFAETIPFTETRLYVKHVLSNAVWYDIKFNHGRPASLTQRLGTIHP</sequence>
<comment type="caution">
    <text evidence="6">The sequence shown here is derived from an EMBL/GenBank/DDBJ whole genome shotgun (WGS) entry which is preliminary data.</text>
</comment>
<dbReference type="GO" id="GO:0042597">
    <property type="term" value="C:periplasmic space"/>
    <property type="evidence" value="ECO:0007669"/>
    <property type="project" value="InterPro"/>
</dbReference>
<dbReference type="Gene3D" id="1.10.530.10">
    <property type="match status" value="1"/>
</dbReference>
<dbReference type="Pfam" id="PF01464">
    <property type="entry name" value="SLT"/>
    <property type="match status" value="1"/>
</dbReference>
<feature type="domain" description="Transglycosylase SLT" evidence="4">
    <location>
        <begin position="529"/>
        <end position="634"/>
    </location>
</feature>
<dbReference type="PANTHER" id="PTHR37423:SF5">
    <property type="entry name" value="SOLUBLE LYTIC MUREIN TRANSGLYCOSYLASE"/>
    <property type="match status" value="1"/>
</dbReference>
<dbReference type="GO" id="GO:0016020">
    <property type="term" value="C:membrane"/>
    <property type="evidence" value="ECO:0007669"/>
    <property type="project" value="InterPro"/>
</dbReference>
<dbReference type="InterPro" id="IPR008258">
    <property type="entry name" value="Transglycosylase_SLT_dom_1"/>
</dbReference>
<dbReference type="SUPFAM" id="SSF48435">
    <property type="entry name" value="Bacterial muramidases"/>
    <property type="match status" value="1"/>
</dbReference>
<dbReference type="InterPro" id="IPR000189">
    <property type="entry name" value="Transglyc_AS"/>
</dbReference>
<dbReference type="InterPro" id="IPR012289">
    <property type="entry name" value="Lytic_TGlycosylase_superhlx_L"/>
</dbReference>
<proteinExistence type="inferred from homology"/>
<protein>
    <submittedName>
        <fullName evidence="6">Lytic transglycosylase</fullName>
    </submittedName>
</protein>